<dbReference type="InterPro" id="IPR001826">
    <property type="entry name" value="RHS"/>
</dbReference>
<comment type="similarity">
    <text evidence="1">Belongs to the RHS family.</text>
</comment>
<comment type="caution">
    <text evidence="3">The sequence shown here is derived from an EMBL/GenBank/DDBJ whole genome shotgun (WGS) entry which is preliminary data.</text>
</comment>
<dbReference type="PANTHER" id="PTHR32305:SF15">
    <property type="entry name" value="PROTEIN RHSA-RELATED"/>
    <property type="match status" value="1"/>
</dbReference>
<gene>
    <name evidence="3" type="ORF">DNM41_22030</name>
</gene>
<dbReference type="Pfam" id="PF03527">
    <property type="entry name" value="RHS"/>
    <property type="match status" value="1"/>
</dbReference>
<dbReference type="InterPro" id="IPR050708">
    <property type="entry name" value="T6SS_VgrG/RHS"/>
</dbReference>
<proteinExistence type="inferred from homology"/>
<dbReference type="PRINTS" id="PR00394">
    <property type="entry name" value="RHSPROTEIN"/>
</dbReference>
<dbReference type="Gene3D" id="2.180.10.10">
    <property type="entry name" value="RHS repeat-associated core"/>
    <property type="match status" value="1"/>
</dbReference>
<dbReference type="EMBL" id="AAHEBA010000033">
    <property type="protein sequence ID" value="EBV0637564.1"/>
    <property type="molecule type" value="Genomic_DNA"/>
</dbReference>
<accession>A0A5I0D5G1</accession>
<protein>
    <submittedName>
        <fullName evidence="3">RHS repeat protein</fullName>
    </submittedName>
</protein>
<dbReference type="NCBIfam" id="TIGR03696">
    <property type="entry name" value="Rhs_assc_core"/>
    <property type="match status" value="1"/>
</dbReference>
<dbReference type="PANTHER" id="PTHR32305">
    <property type="match status" value="1"/>
</dbReference>
<dbReference type="InterPro" id="IPR022385">
    <property type="entry name" value="Rhs_assc_core"/>
</dbReference>
<name>A0A5I0D5G1_SALET</name>
<evidence type="ECO:0000256" key="1">
    <source>
        <dbReference type="ARBA" id="ARBA00009455"/>
    </source>
</evidence>
<sequence>MRIQHNTIQAEGRYLYDPLGRRVGKRVWKRELVHWSNTRMELSRRPYVTWYGWEGDRLTTIQTGQSRVQTVYGPGSFTPLVRIETDAAEQAKAQHRSLAEKLSQEGSEDGQAVQLPAALTAMLDRLEGELRRNAVSEESRQWLAGCGLTPEQMAGQLEPEYTPQRKIHLYHCDQRGLPLALITPDNTVAWRGEYDEWGNLSGEENPADLEQLIRLPGQQYDEESGLYYNRYRYYNPGQGRYITQDPIGLKGGWNLYQYPLNPVKNIDQPGLNGINALGSWLNQSGMKGACNNAIAQLENSIPKPRSDWQFIRWETNEGKNYGNSYKNANVVCKEQFDNKKMINVKTFQTGWLPINEVEAGRGIPDPSEDSSDIASGTETNVDNIKDLMDAHSMAKKCGSKSNYQCFMDTEATSELGRKICKQRSYY</sequence>
<evidence type="ECO:0000313" key="3">
    <source>
        <dbReference type="EMBL" id="EBV0637564.1"/>
    </source>
</evidence>
<organism evidence="3">
    <name type="scientific">Salmonella enterica subsp. enterica serovar Ouagadougou</name>
    <dbReference type="NCBI Taxonomy" id="2564899"/>
    <lineage>
        <taxon>Bacteria</taxon>
        <taxon>Pseudomonadati</taxon>
        <taxon>Pseudomonadota</taxon>
        <taxon>Gammaproteobacteria</taxon>
        <taxon>Enterobacterales</taxon>
        <taxon>Enterobacteriaceae</taxon>
        <taxon>Salmonella</taxon>
    </lineage>
</organism>
<reference evidence="3" key="1">
    <citation type="submission" date="2018-06" db="EMBL/GenBank/DDBJ databases">
        <authorList>
            <person name="Ashton P.M."/>
            <person name="Dallman T."/>
            <person name="Nair S."/>
            <person name="De Pinna E."/>
            <person name="Peters T."/>
            <person name="Grant K."/>
        </authorList>
    </citation>
    <scope>NUCLEOTIDE SEQUENCE</scope>
    <source>
        <strain evidence="3">458084</strain>
    </source>
</reference>
<dbReference type="AlphaFoldDB" id="A0A5I0D5G1"/>
<feature type="domain" description="RHS protein conserved region" evidence="2">
    <location>
        <begin position="167"/>
        <end position="201"/>
    </location>
</feature>
<evidence type="ECO:0000259" key="2">
    <source>
        <dbReference type="Pfam" id="PF03527"/>
    </source>
</evidence>